<dbReference type="Gene3D" id="2.10.50.30">
    <property type="entry name" value="GPCR, family 3, nine cysteines domain"/>
    <property type="match status" value="1"/>
</dbReference>
<dbReference type="InterPro" id="IPR001828">
    <property type="entry name" value="ANF_lig-bd_rcpt"/>
</dbReference>
<keyword evidence="6 11" id="KW-0472">Membrane</keyword>
<feature type="region of interest" description="Disordered" evidence="10">
    <location>
        <begin position="759"/>
        <end position="781"/>
    </location>
</feature>
<evidence type="ECO:0000256" key="10">
    <source>
        <dbReference type="SAM" id="MobiDB-lite"/>
    </source>
</evidence>
<feature type="domain" description="G-protein coupled receptors family 3 profile" evidence="12">
    <location>
        <begin position="443"/>
        <end position="692"/>
    </location>
</feature>
<dbReference type="InterPro" id="IPR028082">
    <property type="entry name" value="Peripla_BP_I"/>
</dbReference>
<evidence type="ECO:0000256" key="8">
    <source>
        <dbReference type="ARBA" id="ARBA00023180"/>
    </source>
</evidence>
<dbReference type="GO" id="GO:0004930">
    <property type="term" value="F:G protein-coupled receptor activity"/>
    <property type="evidence" value="ECO:0007669"/>
    <property type="project" value="UniProtKB-KW"/>
</dbReference>
<keyword evidence="4 11" id="KW-1133">Transmembrane helix</keyword>
<proteinExistence type="predicted"/>
<keyword evidence="5" id="KW-0297">G-protein coupled receptor</keyword>
<dbReference type="Proteomes" id="UP001374579">
    <property type="component" value="Unassembled WGS sequence"/>
</dbReference>
<evidence type="ECO:0000256" key="5">
    <source>
        <dbReference type="ARBA" id="ARBA00023040"/>
    </source>
</evidence>
<evidence type="ECO:0000256" key="2">
    <source>
        <dbReference type="ARBA" id="ARBA00022475"/>
    </source>
</evidence>
<feature type="transmembrane region" description="Helical" evidence="11">
    <location>
        <begin position="481"/>
        <end position="500"/>
    </location>
</feature>
<evidence type="ECO:0000313" key="13">
    <source>
        <dbReference type="EMBL" id="KAK7111414.1"/>
    </source>
</evidence>
<keyword evidence="2" id="KW-1003">Cell membrane</keyword>
<name>A0AAN9BUI7_9CAEN</name>
<feature type="transmembrane region" description="Helical" evidence="11">
    <location>
        <begin position="635"/>
        <end position="657"/>
    </location>
</feature>
<dbReference type="EMBL" id="JBAMIC010000002">
    <property type="protein sequence ID" value="KAK7111414.1"/>
    <property type="molecule type" value="Genomic_DNA"/>
</dbReference>
<evidence type="ECO:0000256" key="3">
    <source>
        <dbReference type="ARBA" id="ARBA00022692"/>
    </source>
</evidence>
<feature type="compositionally biased region" description="Polar residues" evidence="10">
    <location>
        <begin position="716"/>
        <end position="726"/>
    </location>
</feature>
<protein>
    <recommendedName>
        <fullName evidence="12">G-protein coupled receptors family 3 profile domain-containing protein</fullName>
    </recommendedName>
</protein>
<evidence type="ECO:0000256" key="4">
    <source>
        <dbReference type="ARBA" id="ARBA00022989"/>
    </source>
</evidence>
<dbReference type="InterPro" id="IPR000337">
    <property type="entry name" value="GPCR_3"/>
</dbReference>
<evidence type="ECO:0000256" key="7">
    <source>
        <dbReference type="ARBA" id="ARBA00023170"/>
    </source>
</evidence>
<feature type="transmembrane region" description="Helical" evidence="11">
    <location>
        <begin position="602"/>
        <end position="623"/>
    </location>
</feature>
<dbReference type="Pfam" id="PF01094">
    <property type="entry name" value="ANF_receptor"/>
    <property type="match status" value="1"/>
</dbReference>
<reference evidence="13 14" key="1">
    <citation type="submission" date="2024-02" db="EMBL/GenBank/DDBJ databases">
        <title>Chromosome-scale genome assembly of the rough periwinkle Littorina saxatilis.</title>
        <authorList>
            <person name="De Jode A."/>
            <person name="Faria R."/>
            <person name="Formenti G."/>
            <person name="Sims Y."/>
            <person name="Smith T.P."/>
            <person name="Tracey A."/>
            <person name="Wood J.M.D."/>
            <person name="Zagrodzka Z.B."/>
            <person name="Johannesson K."/>
            <person name="Butlin R.K."/>
            <person name="Leder E.H."/>
        </authorList>
    </citation>
    <scope>NUCLEOTIDE SEQUENCE [LARGE SCALE GENOMIC DNA]</scope>
    <source>
        <strain evidence="13">Snail1</strain>
        <tissue evidence="13">Muscle</tissue>
    </source>
</reference>
<dbReference type="InterPro" id="IPR050726">
    <property type="entry name" value="mGluR"/>
</dbReference>
<comment type="subcellular location">
    <subcellularLocation>
        <location evidence="1">Cell membrane</location>
        <topology evidence="1">Multi-pass membrane protein</topology>
    </subcellularLocation>
</comment>
<feature type="transmembrane region" description="Helical" evidence="11">
    <location>
        <begin position="663"/>
        <end position="686"/>
    </location>
</feature>
<keyword evidence="3 11" id="KW-0812">Transmembrane</keyword>
<evidence type="ECO:0000256" key="11">
    <source>
        <dbReference type="SAM" id="Phobius"/>
    </source>
</evidence>
<dbReference type="FunFam" id="3.40.50.2300:FF:000145">
    <property type="entry name" value="Glutamate receptor, metabotropic"/>
    <property type="match status" value="1"/>
</dbReference>
<evidence type="ECO:0000256" key="1">
    <source>
        <dbReference type="ARBA" id="ARBA00004651"/>
    </source>
</evidence>
<dbReference type="Pfam" id="PF00003">
    <property type="entry name" value="7tm_3"/>
    <property type="match status" value="1"/>
</dbReference>
<dbReference type="SUPFAM" id="SSF53822">
    <property type="entry name" value="Periplasmic binding protein-like I"/>
    <property type="match status" value="1"/>
</dbReference>
<sequence>MPSHDVVAVIGSTNSPQSVAVAHVLGPAQLPMASFFSTSDDLSNKELFPYFMRTLPPDKFQFRAMFHIIKQHGWTYVSVVHVTGSYGENGFKQLRDLFDQNGICLAVVRKISRKMTVDEAEDVAEDLVAHSNARVVIVISNRDNAQMIIAATGLLSPSGSFLWMASDAWANSPTYMTDLGDLLLDAFLVSPMVADIDEFEERFMNLRPNDTADPWFPEYWERLFNCSLQDGTCNTTLTAHEANASDNRPTTFSGHIIDTVFMLANATARVLAATPECEGVTGRGARDCVTGPRLLSELKATRQNGYTGWLELDANGDRLGRYVIKQVVPDPVHVYDTVVVAEFDSLTRKMTLTNNVTWFYHAPLPGQDHPESKCSHPCAAHEARVVQEVTCCWLCNPCRVNDRLAFNGTRCEACPPFTWPDPDTDESTCLAIPPDTPRLDSVMGAVQTALAFLCLLVCLLVFIFFHRHRSCRVIKASSRELSFLMLLAIAMGYVVMVTMVAPPTDLTCRLNFLLFCLSFTLLYGPLLVRALRIFRIFEASKRSARRPRFIESGHQIVFSFAFIAVQVVMCVVMMLEHPEWHRLSQSSPQEYYVELSCEFPQAALASFLVYNVLLVAVCTLLAFKTRRLPDNFNESRFISMCVSTKLVVLCCFVPAYIVSQRQLLRMLMLALAVALNHSVALVFLFLPKIYAVCYLEGAGDINQTTVHGGGAGGVTRSMNGSTTETGTGVPGLGGRPRVSMMNVGLPRIGESHVECEHAQHNGSGVFDSEDKAPNFNQIHPV</sequence>
<accession>A0AAN9BUI7</accession>
<keyword evidence="14" id="KW-1185">Reference proteome</keyword>
<feature type="transmembrane region" description="Helical" evidence="11">
    <location>
        <begin position="512"/>
        <end position="534"/>
    </location>
</feature>
<evidence type="ECO:0000259" key="12">
    <source>
        <dbReference type="PROSITE" id="PS50259"/>
    </source>
</evidence>
<dbReference type="Gene3D" id="3.40.50.2300">
    <property type="match status" value="2"/>
</dbReference>
<feature type="transmembrane region" description="Helical" evidence="11">
    <location>
        <begin position="555"/>
        <end position="575"/>
    </location>
</feature>
<dbReference type="InterPro" id="IPR038550">
    <property type="entry name" value="GPCR_3_9-Cys_sf"/>
</dbReference>
<dbReference type="PANTHER" id="PTHR24060">
    <property type="entry name" value="METABOTROPIC GLUTAMATE RECEPTOR"/>
    <property type="match status" value="1"/>
</dbReference>
<keyword evidence="7" id="KW-0675">Receptor</keyword>
<comment type="caution">
    <text evidence="13">The sequence shown here is derived from an EMBL/GenBank/DDBJ whole genome shotgun (WGS) entry which is preliminary data.</text>
</comment>
<dbReference type="AlphaFoldDB" id="A0AAN9BUI7"/>
<dbReference type="PRINTS" id="PR00248">
    <property type="entry name" value="GPCRMGR"/>
</dbReference>
<keyword evidence="9" id="KW-0807">Transducer</keyword>
<keyword evidence="8" id="KW-0325">Glycoprotein</keyword>
<evidence type="ECO:0000256" key="6">
    <source>
        <dbReference type="ARBA" id="ARBA00023136"/>
    </source>
</evidence>
<feature type="region of interest" description="Disordered" evidence="10">
    <location>
        <begin position="713"/>
        <end position="733"/>
    </location>
</feature>
<dbReference type="PROSITE" id="PS50259">
    <property type="entry name" value="G_PROTEIN_RECEP_F3_4"/>
    <property type="match status" value="1"/>
</dbReference>
<evidence type="ECO:0000313" key="14">
    <source>
        <dbReference type="Proteomes" id="UP001374579"/>
    </source>
</evidence>
<dbReference type="InterPro" id="IPR017978">
    <property type="entry name" value="GPCR_3_C"/>
</dbReference>
<gene>
    <name evidence="13" type="ORF">V1264_011049</name>
</gene>
<organism evidence="13 14">
    <name type="scientific">Littorina saxatilis</name>
    <dbReference type="NCBI Taxonomy" id="31220"/>
    <lineage>
        <taxon>Eukaryota</taxon>
        <taxon>Metazoa</taxon>
        <taxon>Spiralia</taxon>
        <taxon>Lophotrochozoa</taxon>
        <taxon>Mollusca</taxon>
        <taxon>Gastropoda</taxon>
        <taxon>Caenogastropoda</taxon>
        <taxon>Littorinimorpha</taxon>
        <taxon>Littorinoidea</taxon>
        <taxon>Littorinidae</taxon>
        <taxon>Littorina</taxon>
    </lineage>
</organism>
<evidence type="ECO:0000256" key="9">
    <source>
        <dbReference type="ARBA" id="ARBA00023224"/>
    </source>
</evidence>
<dbReference type="CDD" id="cd13953">
    <property type="entry name" value="7tm_classC_mGluR-like"/>
    <property type="match status" value="1"/>
</dbReference>
<dbReference type="GO" id="GO:0005886">
    <property type="term" value="C:plasma membrane"/>
    <property type="evidence" value="ECO:0007669"/>
    <property type="project" value="UniProtKB-SubCell"/>
</dbReference>
<feature type="transmembrane region" description="Helical" evidence="11">
    <location>
        <begin position="442"/>
        <end position="465"/>
    </location>
</feature>